<evidence type="ECO:0000259" key="8">
    <source>
        <dbReference type="PROSITE" id="PS50893"/>
    </source>
</evidence>
<dbReference type="Proteomes" id="UP000662111">
    <property type="component" value="Unassembled WGS sequence"/>
</dbReference>
<dbReference type="GO" id="GO:0005524">
    <property type="term" value="F:ATP binding"/>
    <property type="evidence" value="ECO:0007669"/>
    <property type="project" value="UniProtKB-KW"/>
</dbReference>
<accession>A0ABQ2FFG7</accession>
<evidence type="ECO:0000256" key="7">
    <source>
        <dbReference type="ARBA" id="ARBA00023136"/>
    </source>
</evidence>
<dbReference type="Gene3D" id="3.30.70.260">
    <property type="match status" value="1"/>
</dbReference>
<organism evidence="9 10">
    <name type="scientific">Ornithinimicrobium pekingense</name>
    <dbReference type="NCBI Taxonomy" id="384677"/>
    <lineage>
        <taxon>Bacteria</taxon>
        <taxon>Bacillati</taxon>
        <taxon>Actinomycetota</taxon>
        <taxon>Actinomycetes</taxon>
        <taxon>Micrococcales</taxon>
        <taxon>Ornithinimicrobiaceae</taxon>
        <taxon>Ornithinimicrobium</taxon>
    </lineage>
</organism>
<dbReference type="Pfam" id="PF00005">
    <property type="entry name" value="ABC_tran"/>
    <property type="match status" value="1"/>
</dbReference>
<evidence type="ECO:0000256" key="1">
    <source>
        <dbReference type="ARBA" id="ARBA00022448"/>
    </source>
</evidence>
<keyword evidence="5" id="KW-1278">Translocase</keyword>
<dbReference type="PROSITE" id="PS00211">
    <property type="entry name" value="ABC_TRANSPORTER_1"/>
    <property type="match status" value="1"/>
</dbReference>
<proteinExistence type="predicted"/>
<dbReference type="InterPro" id="IPR017871">
    <property type="entry name" value="ABC_transporter-like_CS"/>
</dbReference>
<evidence type="ECO:0000256" key="5">
    <source>
        <dbReference type="ARBA" id="ARBA00022967"/>
    </source>
</evidence>
<evidence type="ECO:0000313" key="9">
    <source>
        <dbReference type="EMBL" id="GGK82386.1"/>
    </source>
</evidence>
<gene>
    <name evidence="9" type="primary">abc</name>
    <name evidence="9" type="ORF">GCM10011509_33630</name>
</gene>
<dbReference type="Pfam" id="PF09383">
    <property type="entry name" value="NIL"/>
    <property type="match status" value="1"/>
</dbReference>
<evidence type="ECO:0000256" key="4">
    <source>
        <dbReference type="ARBA" id="ARBA00022840"/>
    </source>
</evidence>
<evidence type="ECO:0000313" key="10">
    <source>
        <dbReference type="Proteomes" id="UP000662111"/>
    </source>
</evidence>
<dbReference type="InterPro" id="IPR027417">
    <property type="entry name" value="P-loop_NTPase"/>
</dbReference>
<keyword evidence="6" id="KW-0029">Amino-acid transport</keyword>
<evidence type="ECO:0000256" key="2">
    <source>
        <dbReference type="ARBA" id="ARBA00022475"/>
    </source>
</evidence>
<feature type="domain" description="ABC transporter" evidence="8">
    <location>
        <begin position="2"/>
        <end position="243"/>
    </location>
</feature>
<keyword evidence="10" id="KW-1185">Reference proteome</keyword>
<dbReference type="PROSITE" id="PS50893">
    <property type="entry name" value="ABC_TRANSPORTER_2"/>
    <property type="match status" value="1"/>
</dbReference>
<keyword evidence="1" id="KW-0813">Transport</keyword>
<dbReference type="SMART" id="SM00930">
    <property type="entry name" value="NIL"/>
    <property type="match status" value="1"/>
</dbReference>
<keyword evidence="4 9" id="KW-0067">ATP-binding</keyword>
<dbReference type="SUPFAM" id="SSF52540">
    <property type="entry name" value="P-loop containing nucleoside triphosphate hydrolases"/>
    <property type="match status" value="1"/>
</dbReference>
<dbReference type="Gene3D" id="3.40.50.300">
    <property type="entry name" value="P-loop containing nucleotide triphosphate hydrolases"/>
    <property type="match status" value="1"/>
</dbReference>
<keyword evidence="2" id="KW-1003">Cell membrane</keyword>
<name>A0ABQ2FFG7_9MICO</name>
<comment type="caution">
    <text evidence="9">The sequence shown here is derived from an EMBL/GenBank/DDBJ whole genome shotgun (WGS) entry which is preliminary data.</text>
</comment>
<evidence type="ECO:0000256" key="3">
    <source>
        <dbReference type="ARBA" id="ARBA00022741"/>
    </source>
</evidence>
<dbReference type="InterPro" id="IPR003593">
    <property type="entry name" value="AAA+_ATPase"/>
</dbReference>
<evidence type="ECO:0000256" key="6">
    <source>
        <dbReference type="ARBA" id="ARBA00022970"/>
    </source>
</evidence>
<dbReference type="PANTHER" id="PTHR43166:SF30">
    <property type="entry name" value="METHIONINE IMPORT ATP-BINDING PROTEIN METN"/>
    <property type="match status" value="1"/>
</dbReference>
<dbReference type="SUPFAM" id="SSF55021">
    <property type="entry name" value="ACT-like"/>
    <property type="match status" value="1"/>
</dbReference>
<protein>
    <submittedName>
        <fullName evidence="9">Methionine import ATP-binding protein MetN</fullName>
    </submittedName>
</protein>
<dbReference type="InterPro" id="IPR050086">
    <property type="entry name" value="MetN_ABC_transporter-like"/>
</dbReference>
<sequence length="346" mass="36713">MITLTNIGKTFPGTRRRPAVTALDDVSLTVERGQVMGVVGPSGSGKSTLARIVNLLERPTRGTVTVDGVELTALSAGQLNSARRGIGMIFQQFNLLDSRTALANVELPLELAGVGRAERRARATELLQRVGLGDKLGSHPAQLSGGQRQRVAIARALAPRPRVLLCDEATSALDPVSTASVLTLLRDLTDELDLTTVLITHEMDVVKRACDHVTLLEAGRVVDAGALSDVVRRPLSPLATRLLPHPQAPVGEPVVEVTVGGAGHDAVLTELIRRYDVQVAVVAGSVETLGDQRFGRLQLRLDGAPEQVRPALEFLAAADPGGRDPGSEDTHDLDDRALRALEEAVA</sequence>
<keyword evidence="3" id="KW-0547">Nucleotide-binding</keyword>
<dbReference type="EMBL" id="BMLB01000008">
    <property type="protein sequence ID" value="GGK82386.1"/>
    <property type="molecule type" value="Genomic_DNA"/>
</dbReference>
<keyword evidence="7" id="KW-0472">Membrane</keyword>
<reference evidence="10" key="1">
    <citation type="journal article" date="2019" name="Int. J. Syst. Evol. Microbiol.">
        <title>The Global Catalogue of Microorganisms (GCM) 10K type strain sequencing project: providing services to taxonomists for standard genome sequencing and annotation.</title>
        <authorList>
            <consortium name="The Broad Institute Genomics Platform"/>
            <consortium name="The Broad Institute Genome Sequencing Center for Infectious Disease"/>
            <person name="Wu L."/>
            <person name="Ma J."/>
        </authorList>
    </citation>
    <scope>NUCLEOTIDE SEQUENCE [LARGE SCALE GENOMIC DNA]</scope>
    <source>
        <strain evidence="10">CGMCC 1.5362</strain>
    </source>
</reference>
<dbReference type="InterPro" id="IPR045865">
    <property type="entry name" value="ACT-like_dom_sf"/>
</dbReference>
<dbReference type="RefSeq" id="WP_022919895.1">
    <property type="nucleotide sequence ID" value="NZ_BMLB01000008.1"/>
</dbReference>
<dbReference type="InterPro" id="IPR018449">
    <property type="entry name" value="NIL_domain"/>
</dbReference>
<dbReference type="SMART" id="SM00382">
    <property type="entry name" value="AAA"/>
    <property type="match status" value="1"/>
</dbReference>
<dbReference type="InterPro" id="IPR003439">
    <property type="entry name" value="ABC_transporter-like_ATP-bd"/>
</dbReference>
<dbReference type="PANTHER" id="PTHR43166">
    <property type="entry name" value="AMINO ACID IMPORT ATP-BINDING PROTEIN"/>
    <property type="match status" value="1"/>
</dbReference>